<dbReference type="PROSITE" id="PS51194">
    <property type="entry name" value="HELICASE_CTER"/>
    <property type="match status" value="1"/>
</dbReference>
<keyword evidence="7" id="KW-0808">Transferase</keyword>
<dbReference type="InterPro" id="IPR014001">
    <property type="entry name" value="Helicase_ATP-bd"/>
</dbReference>
<dbReference type="EMBL" id="JACHGO010000002">
    <property type="protein sequence ID" value="MBB5142936.1"/>
    <property type="molecule type" value="Genomic_DNA"/>
</dbReference>
<dbReference type="PROSITE" id="PS50966">
    <property type="entry name" value="ZF_SWIM"/>
    <property type="match status" value="1"/>
</dbReference>
<dbReference type="InterPro" id="IPR007527">
    <property type="entry name" value="Znf_SWIM"/>
</dbReference>
<dbReference type="PROSITE" id="PS51192">
    <property type="entry name" value="HELICASE_ATP_BIND_1"/>
    <property type="match status" value="1"/>
</dbReference>
<reference evidence="7 8" key="1">
    <citation type="submission" date="2020-08" db="EMBL/GenBank/DDBJ databases">
        <title>Genomic Encyclopedia of Type Strains, Phase IV (KMG-IV): sequencing the most valuable type-strain genomes for metagenomic binning, comparative biology and taxonomic classification.</title>
        <authorList>
            <person name="Goeker M."/>
        </authorList>
    </citation>
    <scope>NUCLEOTIDE SEQUENCE [LARGE SCALE GENOMIC DNA]</scope>
    <source>
        <strain evidence="7 8">DSM 11275</strain>
    </source>
</reference>
<dbReference type="Gene3D" id="3.40.50.10810">
    <property type="entry name" value="Tandem AAA-ATPase domain"/>
    <property type="match status" value="1"/>
</dbReference>
<dbReference type="RefSeq" id="WP_183718291.1">
    <property type="nucleotide sequence ID" value="NZ_JACHGO010000002.1"/>
</dbReference>
<feature type="region of interest" description="Disordered" evidence="3">
    <location>
        <begin position="277"/>
        <end position="299"/>
    </location>
</feature>
<dbReference type="CDD" id="cd18012">
    <property type="entry name" value="DEXQc_arch_SWI2_SNF2"/>
    <property type="match status" value="1"/>
</dbReference>
<dbReference type="SMART" id="SM00490">
    <property type="entry name" value="HELICc"/>
    <property type="match status" value="1"/>
</dbReference>
<feature type="domain" description="Helicase ATP-binding" evidence="5">
    <location>
        <begin position="641"/>
        <end position="800"/>
    </location>
</feature>
<dbReference type="EC" id="2.7.11.1" evidence="7"/>
<dbReference type="InterPro" id="IPR038718">
    <property type="entry name" value="SNF2-like_sf"/>
</dbReference>
<evidence type="ECO:0000313" key="7">
    <source>
        <dbReference type="EMBL" id="MBB5142936.1"/>
    </source>
</evidence>
<dbReference type="InterPro" id="IPR013663">
    <property type="entry name" value="Helicase_SWF/SNF/SWI_bac"/>
</dbReference>
<keyword evidence="2" id="KW-0862">Zinc</keyword>
<dbReference type="AlphaFoldDB" id="A0A7W8C0A0"/>
<evidence type="ECO:0000256" key="1">
    <source>
        <dbReference type="ARBA" id="ARBA00022801"/>
    </source>
</evidence>
<keyword evidence="7" id="KW-0418">Kinase</keyword>
<feature type="compositionally biased region" description="Low complexity" evidence="3">
    <location>
        <begin position="277"/>
        <end position="298"/>
    </location>
</feature>
<dbReference type="InterPro" id="IPR049730">
    <property type="entry name" value="SNF2/RAD54-like_C"/>
</dbReference>
<keyword evidence="7" id="KW-0723">Serine/threonine-protein kinase</keyword>
<dbReference type="InterPro" id="IPR027417">
    <property type="entry name" value="P-loop_NTPase"/>
</dbReference>
<organism evidence="7 8">
    <name type="scientific">Desulfovibrio intestinalis</name>
    <dbReference type="NCBI Taxonomy" id="58621"/>
    <lineage>
        <taxon>Bacteria</taxon>
        <taxon>Pseudomonadati</taxon>
        <taxon>Thermodesulfobacteriota</taxon>
        <taxon>Desulfovibrionia</taxon>
        <taxon>Desulfovibrionales</taxon>
        <taxon>Desulfovibrionaceae</taxon>
        <taxon>Desulfovibrio</taxon>
    </lineage>
</organism>
<gene>
    <name evidence="7" type="ORF">HNQ38_001015</name>
</gene>
<dbReference type="Pfam" id="PF08455">
    <property type="entry name" value="SNF2_assoc"/>
    <property type="match status" value="1"/>
</dbReference>
<keyword evidence="1" id="KW-0378">Hydrolase</keyword>
<accession>A0A7W8C0A0</accession>
<dbReference type="SUPFAM" id="SSF52540">
    <property type="entry name" value="P-loop containing nucleoside triphosphate hydrolases"/>
    <property type="match status" value="2"/>
</dbReference>
<name>A0A7W8C0A0_9BACT</name>
<keyword evidence="8" id="KW-1185">Reference proteome</keyword>
<dbReference type="InterPro" id="IPR000330">
    <property type="entry name" value="SNF2_N"/>
</dbReference>
<dbReference type="Pfam" id="PF00176">
    <property type="entry name" value="SNF2-rel_dom"/>
    <property type="match status" value="1"/>
</dbReference>
<keyword evidence="2" id="KW-0863">Zinc-finger</keyword>
<feature type="domain" description="Helicase C-terminal" evidence="6">
    <location>
        <begin position="929"/>
        <end position="1085"/>
    </location>
</feature>
<dbReference type="GO" id="GO:0005524">
    <property type="term" value="F:ATP binding"/>
    <property type="evidence" value="ECO:0007669"/>
    <property type="project" value="InterPro"/>
</dbReference>
<dbReference type="GO" id="GO:0008270">
    <property type="term" value="F:zinc ion binding"/>
    <property type="evidence" value="ECO:0007669"/>
    <property type="project" value="UniProtKB-KW"/>
</dbReference>
<evidence type="ECO:0000256" key="2">
    <source>
        <dbReference type="PROSITE-ProRule" id="PRU00325"/>
    </source>
</evidence>
<comment type="caution">
    <text evidence="7">The sequence shown here is derived from an EMBL/GenBank/DDBJ whole genome shotgun (WGS) entry which is preliminary data.</text>
</comment>
<evidence type="ECO:0000256" key="3">
    <source>
        <dbReference type="SAM" id="MobiDB-lite"/>
    </source>
</evidence>
<dbReference type="SMART" id="SM00487">
    <property type="entry name" value="DEXDc"/>
    <property type="match status" value="1"/>
</dbReference>
<dbReference type="Proteomes" id="UP000539075">
    <property type="component" value="Unassembled WGS sequence"/>
</dbReference>
<protein>
    <submittedName>
        <fullName evidence="7">Non-specific serine/threonine protein kinase</fullName>
        <ecNumber evidence="7">2.7.11.1</ecNumber>
    </submittedName>
</protein>
<evidence type="ECO:0000259" key="4">
    <source>
        <dbReference type="PROSITE" id="PS50966"/>
    </source>
</evidence>
<dbReference type="PANTHER" id="PTHR10799">
    <property type="entry name" value="SNF2/RAD54 HELICASE FAMILY"/>
    <property type="match status" value="1"/>
</dbReference>
<proteinExistence type="predicted"/>
<dbReference type="GO" id="GO:0016787">
    <property type="term" value="F:hydrolase activity"/>
    <property type="evidence" value="ECO:0007669"/>
    <property type="project" value="UniProtKB-KW"/>
</dbReference>
<dbReference type="Pfam" id="PF00271">
    <property type="entry name" value="Helicase_C"/>
    <property type="match status" value="1"/>
</dbReference>
<evidence type="ECO:0000313" key="8">
    <source>
        <dbReference type="Proteomes" id="UP000539075"/>
    </source>
</evidence>
<evidence type="ECO:0000259" key="6">
    <source>
        <dbReference type="PROSITE" id="PS51194"/>
    </source>
</evidence>
<dbReference type="GO" id="GO:0004674">
    <property type="term" value="F:protein serine/threonine kinase activity"/>
    <property type="evidence" value="ECO:0007669"/>
    <property type="project" value="UniProtKB-KW"/>
</dbReference>
<dbReference type="Gene3D" id="3.40.50.300">
    <property type="entry name" value="P-loop containing nucleotide triphosphate hydrolases"/>
    <property type="match status" value="1"/>
</dbReference>
<dbReference type="CDD" id="cd18793">
    <property type="entry name" value="SF2_C_SNF"/>
    <property type="match status" value="1"/>
</dbReference>
<evidence type="ECO:0000259" key="5">
    <source>
        <dbReference type="PROSITE" id="PS51192"/>
    </source>
</evidence>
<feature type="domain" description="SWIM-type" evidence="4">
    <location>
        <begin position="65"/>
        <end position="101"/>
    </location>
</feature>
<dbReference type="InterPro" id="IPR001650">
    <property type="entry name" value="Helicase_C-like"/>
</dbReference>
<sequence length="1091" mass="125177">MSRSEQSVVREMCQAFLHDSVPEYIRDAAYYILSEGEVQKINIQEGETWDVQGVIQGDDLQVYTPSLSLTITDRSTRHQCNCSDAFTGICRHVAALALRLVEELRKEQGDAEESPPPSTDWKQSFRNFFSTDMEPEPGRHYLIFRFEPEQGRLLVSFFRGRQNKSGLSSVHNEVTLEQIINNPDWCEFSPQLPHVARQIGQHLDYYGHRVEIPQGLTSWFFWSVRKEYYLLWKDTDKPCRIESTPFALKLKPILDDSGFSFEVLLKREGRPPLPIRAGAASRAAAESRSSQNESSAPEDAPITFHGQMPLWVCYQHNFYPVQTGLYPSLVRNLIYERPVVPHEEISEFLDRVWTRLPASELYEPQQFLKQMEPVFQPATYNPKLFLDEEGSLLTLEIDNIYETRHGEFTLNGPNPDFQTGSYAYEGQTFLVRRHQDEEALLMTELAGMDFQARSSKLWFLEPEEAIAFLLDYYPKLVENYRVYGEKALSRYKVRTATSNITAEVVSNEKEKWFSLDITVDYEGQSLPLEKIWKAWTRGKRYVQLKDGSYTSLPEAWLEKLSHKLTALGLDPSKPPQHKFKQFEAPVLDSLLEDLPGAATDSFWNNLREKIRSFREVRPIEPPKGLNADLRAYQVQGLSYLNFLSEYGFGGILADEMGLGKTVQTLAFIQHMVQNSQGGPNLIVVPTSVLPNWEREAEKFVPSLKLLTIYGTRREGMFKHISSSDLIITTYALLRRDLEEMEKYEFNTVILDEAQNIKNPNTITARAVRRINARMRLCLSGTPIENNLFELWSLFEFLMPGFLGSQHAFQRGIVKPIKDGDAETLDYLRTRVRPFILRRTKAEVAKDLPPKVESVTCCALEDAQAELYAALARKLRAQVLADVDQKGLAKSQMSILDALLKLRQICCHPRLLKLDMPGFSNNLPSGKFDAFKDMIMEIVEGGHKVLVFSQFVQMLQIIKQWLEFSQVPFCYLDGASKDRFDQVDRFNNTPEIPIFLISLKAGGTGLNLTSADYVIHYDPWWNPAVESQATDRTHRIGQTRQVFSYKLICQNTVEEKILKLQEAKRGVAEAIIPGQDTWKSLTREDLEMLFDV</sequence>
<keyword evidence="2" id="KW-0479">Metal-binding</keyword>